<dbReference type="PROSITE" id="PS51233">
    <property type="entry name" value="VWFD"/>
    <property type="match status" value="1"/>
</dbReference>
<dbReference type="FunFam" id="3.30.160.60:FF:001498">
    <property type="entry name" value="Zinc finger protein 404"/>
    <property type="match status" value="1"/>
</dbReference>
<dbReference type="GO" id="GO:0008270">
    <property type="term" value="F:zinc ion binding"/>
    <property type="evidence" value="ECO:0007669"/>
    <property type="project" value="UniProtKB-KW"/>
</dbReference>
<feature type="region of interest" description="Disordered" evidence="9">
    <location>
        <begin position="987"/>
        <end position="1021"/>
    </location>
</feature>
<dbReference type="InterPro" id="IPR001747">
    <property type="entry name" value="Vitellogenin_N"/>
</dbReference>
<dbReference type="InterPro" id="IPR013087">
    <property type="entry name" value="Znf_C2H2_type"/>
</dbReference>
<evidence type="ECO:0000256" key="9">
    <source>
        <dbReference type="SAM" id="MobiDB-lite"/>
    </source>
</evidence>
<dbReference type="SUPFAM" id="SSF57667">
    <property type="entry name" value="beta-beta-alpha zinc fingers"/>
    <property type="match status" value="4"/>
</dbReference>
<dbReference type="PANTHER" id="PTHR23345:SF36">
    <property type="entry name" value="APOLIPOPHORINS"/>
    <property type="match status" value="1"/>
</dbReference>
<keyword evidence="6" id="KW-0539">Nucleus</keyword>
<evidence type="ECO:0000256" key="6">
    <source>
        <dbReference type="ARBA" id="ARBA00023242"/>
    </source>
</evidence>
<comment type="caution">
    <text evidence="8">Lacks conserved residue(s) required for the propagation of feature annotation.</text>
</comment>
<reference evidence="16" key="1">
    <citation type="submission" date="2013-02" db="EMBL/GenBank/DDBJ databases">
        <authorList>
            <person name="Hughes D."/>
        </authorList>
    </citation>
    <scope>NUCLEOTIDE SEQUENCE</scope>
    <source>
        <strain>Durham</strain>
        <strain evidence="16">NC isolate 2 -- Noor lab</strain>
    </source>
</reference>
<feature type="domain" description="C2H2-type" evidence="12">
    <location>
        <begin position="764"/>
        <end position="791"/>
    </location>
</feature>
<feature type="domain" description="C2H2-type" evidence="12">
    <location>
        <begin position="853"/>
        <end position="881"/>
    </location>
</feature>
<dbReference type="Proteomes" id="UP000015102">
    <property type="component" value="Unassembled WGS sequence"/>
</dbReference>
<feature type="compositionally biased region" description="Low complexity" evidence="9">
    <location>
        <begin position="892"/>
        <end position="903"/>
    </location>
</feature>
<dbReference type="PROSITE" id="PS51211">
    <property type="entry name" value="VITELLOGENIN"/>
    <property type="match status" value="1"/>
</dbReference>
<dbReference type="SMART" id="SM00216">
    <property type="entry name" value="VWD"/>
    <property type="match status" value="1"/>
</dbReference>
<keyword evidence="3" id="KW-0677">Repeat</keyword>
<dbReference type="Pfam" id="PF09172">
    <property type="entry name" value="Vit_open_b-sht"/>
    <property type="match status" value="1"/>
</dbReference>
<dbReference type="GO" id="GO:0005319">
    <property type="term" value="F:lipid transporter activity"/>
    <property type="evidence" value="ECO:0007669"/>
    <property type="project" value="InterPro"/>
</dbReference>
<keyword evidence="16" id="KW-1185">Reference proteome</keyword>
<sequence length="3145" mass="354959">MKLTFLAICLMAFGIGADQCPLSIGCSSSKSPYISGSVYYYEFESLYDLKTTRQGDADETNAKITGTAKIYSNGDCSFTLQLENVFVSSQKENIRKMLGSEEVPVKFNMNGLGVINSQICVDASDNDYSLNLKRSIISLFASGEQKYETDLFGVCQTEKNIMPRKQITIKNLNKCSHRENFNLIKGVVDEQSGVHTSPLLHGNYIRESEFNENKVLNVNLKEIYIFGDKNSGLVEVKVSTNLKFLKSNYVKNADVLKKQFKKTVENFEDFVKFGSTENFVELLRLMRHSNTEALIDLSPVNEEGLARKIYLDALFRTGTSKSLSAILRQIPKMKENEKKMAYLSFYLIEDVTKENLNQAVDLVTNAAPKESYLALGHLVSKLCSRQSSLCNDSYLSRVTKKFTDSLKKCKSQTKTDEDKIVFILKGIKNSKKIGSSIASTLQLCSQAGSTRIRVASLQAFSSATCNADLQSKALSLLQNINEDSEIRIESYIALLHCPSAELANNIEKLVNNEPSNQVGTFISTHLRALKESNDKSKEAQKYYMQNIRVTKKLTLTGEDFLTRTKFYIFLEIQMDNIILICSLSVFGLIFAILLFLAGGYFWWRHKRSQLQFVEPVDDEESVSDSINLPHTVIQVNQEQKSEERAPSLLKINGLFNLKAPLIKINPPPSICSDGSSVIHLHVFDYDRFSRDDSIGEVFMPVCQKNAIHLQRQGCNSPSTSQVLSQSSCPIPEQKPHQCQQCLKSFSSNHQLVQHIRVHTGEKPYKCSYCDRRFKQLSHVQQHTRLHTGERPYKCHLPECGRAFIQLSNLQQHLRNHDAQVERAKNRPFHCNICGKGFATSLQHAALIGGTNATTCPVCHKLFLGAEALMEHMKTMHNHGKVEDIDQKPSLKSNNPESPGSSENYLAKRRSANHPCPICGKHYVNEGSLRKHLACHPETAQLTNNLRMWPCSVCQAVFTNEGGLLSHMDHMRMDPKHQFAAQYVLSRAAAERREQSNSSPNEVTEPNNNRTEQNNMNCLVPNKNQINKDSTDYEERIPVLIHGKLLDNNNFTNHNNNLSTSGTTDHSTSLLPFHAANPKLIEDVPYQMQQITILIPLIRRGGDLLFDVSLKFFGSEMFFLSLDNFEKFNMNNLLFKTEKKIETHSLFLDNRIIYPTGMGFPLELSAQGMSANKIEFDYNRLDNKWLLKIIPSFDVSISASISVDFSVFKNGLKISSEAHSATGVDAELLIDKNTIDNMSSVMGNINSLYGNLTNKISKRSTNTQSNEKFILTLNIPRSKLNIFEFKHSIAFIHQEPDKEEKKTLLKPKKKRNSQDQCFEQLLMFGAKLCYRADFSDFEYSDFFLTLSLENKLNLLVPMLMMHTTKLTTSLGLIPNTFARIELELANINKLFALELGLNNNENEKSLYFKQSENSQVTVYKAGLTKSSNEYYPVLEVDINGHKEPSIAGYRVYGKVIISGDIYILQNIKLTSPSTEITTLDGKISVGKEVIQTDLKLNKKTSLKCTLDLSGNPVYKLGLFIDENGAELHFGNGEIGGLIKGGDTNVKLSSKFDKEKIDIHLEWTNKNAKYLEILLSGRKNADISELTISFEKSGGKSAGLTFAISKDVEFKGRAFVNRHSIEIKGKKNGNKINGLLKTSSGMEVSINGVVSEKFSLNEHFVELQANNEKYLSDAVITHNSVDVFIWNADIHKPIDKVMNAKGIFKLKDVINTSITFKFNPKNGKGESTIVTSLMEVQDEIKIGAKFLSLMPKLEVETIVNIGSEKKYTLKTENILDKSKFSSKNVVLWNSSDKKVQLDIISNFKNEDIHSEIKLTIPEKQLIGKFDRKKTKSGTSIDFAINDDKNIFSAYGKLEKHQRNAKAKIGMASDFIKFDSNLQKLDNVVSFEFISEQWNSIASVGPNEIKFKLNDLQTYHNHTSKQSKVLAKADVEIENKKGNWFIEILNFNEFSGKHTGSFDLQNIQNSKASLNLEFNKKMIYQLDIVSKEEKLLIDIKGEKGNIVRGSLNYAINQEPHKSFIEGQGELLVGEKVTQANFKIMQQIFTTSIDGESGVKFSFTGNFEDRTTINFIKFSDHEVHGKFCLCDDKKECANVELESREGKLLAIIDLKTFGVPYEFDLKSKFKQELLFDARLIDKNNKEVYKVSSTISPLSQKLLFKINSKEFWIQANSKLPENDIYGYYEERLEIGFDKEEKTKLIWTADVTEKQLKLSWECINPQMKTLYLVLDIYSIADRELKANIICMNMNKMIQIKNVETPAREVGLLVENGNIEILSLKAEGNIKKFSLKSSIFNNDIISISSEIKADNCKFVANVFGKENLIQFSKSEKHLRANWDLKGILLAEASIAPRHQITLKISEKGGIVFGRSVSLEKGKLLETTKEGDIDQLNKILVIIKDDFHSTLNLAEKNILDAKNKIDQHLDQNMNIINKSLPDFKAVKDFYGKKVSDISIEIEKDIGNIGLYFREYKESFEMIFQSFINFCHEIHKLVTEFNKLLCKVFTPIIESYIDFIASLVGEFETLYKEYEDIRNLIPTYNEIVSKLNNSIGDFKPSEQFLELLHSVLLQIKSLAPETTEFCDKLYNYFQKKLSGEKVDDFIIIKELLNILKTSLPLEYHLLENISEIDYTSIPKLSLSIFKLIENLPILHNLHLTGHILPSGGFISFDGKFSFYNKNCKLIFAQEYTNNNFTVLGNIKNGQLKSISLVEKASTIEILDNGNVKVNGKNVEWPVVIAGKVIALKEWNKFTIKGLESNVEINCFNSLKYCHVTVSYKYTGKLRGILGNGNGEVFDDFILPNGHIAESEDKFFAAYGIGSLAFPFINNIGFKSACGIISKCDIAFSYVSAANLRRIPIVLPTECLKCEEKKDFGEEFAINIPTNKADVVFIIDLDVPSQVLQDLVVPTIANTQNDLKDRNFNDINVGIVGYTTKYPEPIILSANIENFSINEPKLNYFEQLFPNLITKSDEKAFELAMRYPFRALATKTIIVIRADGLVLNIGNVGRAILYSAAAEMRGILLQVVQPVSGLSEDVIGFNSKLIVPLKGPKDAKKRANLKYTPNVSIENVLQSGGWVFDFNKFTALSNANDKKSFVHQLTSSIAENLFRTEISGNCKCLTYDGLTGVNSCLVIKNINTSKKINLVEGDDEFNIFISN</sequence>
<feature type="compositionally biased region" description="Polar residues" evidence="9">
    <location>
        <begin position="995"/>
        <end position="1021"/>
    </location>
</feature>
<evidence type="ECO:0000259" key="13">
    <source>
        <dbReference type="PROSITE" id="PS51211"/>
    </source>
</evidence>
<dbReference type="Pfam" id="PF00094">
    <property type="entry name" value="VWD"/>
    <property type="match status" value="1"/>
</dbReference>
<dbReference type="Gene3D" id="3.30.160.60">
    <property type="entry name" value="Classic Zinc Finger"/>
    <property type="match status" value="5"/>
</dbReference>
<organism evidence="15 16">
    <name type="scientific">Megaselia scalaris</name>
    <name type="common">Humpbacked fly</name>
    <name type="synonym">Phora scalaris</name>
    <dbReference type="NCBI Taxonomy" id="36166"/>
    <lineage>
        <taxon>Eukaryota</taxon>
        <taxon>Metazoa</taxon>
        <taxon>Ecdysozoa</taxon>
        <taxon>Arthropoda</taxon>
        <taxon>Hexapoda</taxon>
        <taxon>Insecta</taxon>
        <taxon>Pterygota</taxon>
        <taxon>Neoptera</taxon>
        <taxon>Endopterygota</taxon>
        <taxon>Diptera</taxon>
        <taxon>Brachycera</taxon>
        <taxon>Muscomorpha</taxon>
        <taxon>Platypezoidea</taxon>
        <taxon>Phoridae</taxon>
        <taxon>Megaseliini</taxon>
        <taxon>Megaselia</taxon>
    </lineage>
</organism>
<evidence type="ECO:0000313" key="15">
    <source>
        <dbReference type="EnsemblMetazoa" id="MESCA001090-PA"/>
    </source>
</evidence>
<feature type="domain" description="VWFD" evidence="14">
    <location>
        <begin position="2646"/>
        <end position="2813"/>
    </location>
</feature>
<dbReference type="SMART" id="SM00355">
    <property type="entry name" value="ZnF_C2H2"/>
    <property type="match status" value="6"/>
</dbReference>
<evidence type="ECO:0000256" key="7">
    <source>
        <dbReference type="PROSITE-ProRule" id="PRU00042"/>
    </source>
</evidence>
<dbReference type="SUPFAM" id="SSF48431">
    <property type="entry name" value="Lipovitellin-phosvitin complex, superhelical domain"/>
    <property type="match status" value="1"/>
</dbReference>
<dbReference type="InterPro" id="IPR036236">
    <property type="entry name" value="Znf_C2H2_sf"/>
</dbReference>
<feature type="region of interest" description="Disordered" evidence="9">
    <location>
        <begin position="880"/>
        <end position="903"/>
    </location>
</feature>
<dbReference type="Pfam" id="PF13912">
    <property type="entry name" value="zf-C2H2_6"/>
    <property type="match status" value="1"/>
</dbReference>
<dbReference type="HOGENOM" id="CLU_225812_0_0_1"/>
<dbReference type="InterPro" id="IPR015255">
    <property type="entry name" value="Vitellinogen_open_b-sht"/>
</dbReference>
<feature type="domain" description="C2H2-type" evidence="12">
    <location>
        <begin position="913"/>
        <end position="940"/>
    </location>
</feature>
<feature type="domain" description="C2H2-type" evidence="12">
    <location>
        <begin position="792"/>
        <end position="821"/>
    </location>
</feature>
<dbReference type="InterPro" id="IPR015819">
    <property type="entry name" value="Lipid_transp_b-sht_shell"/>
</dbReference>
<dbReference type="Pfam" id="PF01347">
    <property type="entry name" value="Vitellogenin_N"/>
    <property type="match status" value="2"/>
</dbReference>
<comment type="subcellular location">
    <subcellularLocation>
        <location evidence="1">Nucleus</location>
    </subcellularLocation>
</comment>
<evidence type="ECO:0000256" key="2">
    <source>
        <dbReference type="ARBA" id="ARBA00022723"/>
    </source>
</evidence>
<feature type="transmembrane region" description="Helical" evidence="10">
    <location>
        <begin position="577"/>
        <end position="603"/>
    </location>
</feature>
<keyword evidence="2" id="KW-0479">Metal-binding</keyword>
<dbReference type="PROSITE" id="PS00028">
    <property type="entry name" value="ZINC_FINGER_C2H2_1"/>
    <property type="match status" value="5"/>
</dbReference>
<feature type="signal peptide" evidence="11">
    <location>
        <begin position="1"/>
        <end position="17"/>
    </location>
</feature>
<evidence type="ECO:0000256" key="10">
    <source>
        <dbReference type="SAM" id="Phobius"/>
    </source>
</evidence>
<feature type="chain" id="PRO_5004577275" description="Vitellogenin domain-containing protein" evidence="11">
    <location>
        <begin position="18"/>
        <end position="3145"/>
    </location>
</feature>
<dbReference type="SUPFAM" id="SSF56968">
    <property type="entry name" value="Lipovitellin-phosvitin complex, beta-sheet shell regions"/>
    <property type="match status" value="2"/>
</dbReference>
<keyword evidence="11" id="KW-0732">Signal</keyword>
<dbReference type="InterPro" id="IPR050733">
    <property type="entry name" value="Vitellogenin/Apolipophorin"/>
</dbReference>
<protein>
    <recommendedName>
        <fullName evidence="17">Vitellogenin domain-containing protein</fullName>
    </recommendedName>
</protein>
<dbReference type="EnsemblMetazoa" id="MESCA001090-RA">
    <property type="protein sequence ID" value="MESCA001090-PA"/>
    <property type="gene ID" value="MESCA001090"/>
</dbReference>
<name>T1GCS0_MEGSC</name>
<evidence type="ECO:0000256" key="8">
    <source>
        <dbReference type="PROSITE-ProRule" id="PRU00557"/>
    </source>
</evidence>
<feature type="domain" description="C2H2-type" evidence="12">
    <location>
        <begin position="736"/>
        <end position="763"/>
    </location>
</feature>
<dbReference type="STRING" id="36166.T1GCS0"/>
<keyword evidence="10" id="KW-0812">Transmembrane</keyword>
<feature type="domain" description="Vitellogenin" evidence="13">
    <location>
        <begin position="33"/>
        <end position="600"/>
    </location>
</feature>
<dbReference type="PROSITE" id="PS50157">
    <property type="entry name" value="ZINC_FINGER_C2H2_2"/>
    <property type="match status" value="5"/>
</dbReference>
<evidence type="ECO:0000313" key="16">
    <source>
        <dbReference type="Proteomes" id="UP000015102"/>
    </source>
</evidence>
<dbReference type="FunFam" id="3.30.160.60:FF:001495">
    <property type="entry name" value="Datilografo, isoform B"/>
    <property type="match status" value="1"/>
</dbReference>
<evidence type="ECO:0000259" key="14">
    <source>
        <dbReference type="PROSITE" id="PS51233"/>
    </source>
</evidence>
<dbReference type="InterPro" id="IPR001846">
    <property type="entry name" value="VWF_type-D"/>
</dbReference>
<keyword evidence="10" id="KW-0472">Membrane</keyword>
<keyword evidence="10" id="KW-1133">Transmembrane helix</keyword>
<keyword evidence="4 7" id="KW-0863">Zinc-finger</keyword>
<dbReference type="SMART" id="SM00638">
    <property type="entry name" value="LPD_N"/>
    <property type="match status" value="1"/>
</dbReference>
<evidence type="ECO:0000259" key="12">
    <source>
        <dbReference type="PROSITE" id="PS50157"/>
    </source>
</evidence>
<proteinExistence type="predicted"/>
<evidence type="ECO:0000256" key="5">
    <source>
        <dbReference type="ARBA" id="ARBA00022833"/>
    </source>
</evidence>
<dbReference type="InterPro" id="IPR011030">
    <property type="entry name" value="Lipovitellin_superhlx_dom"/>
</dbReference>
<dbReference type="GO" id="GO:0005634">
    <property type="term" value="C:nucleus"/>
    <property type="evidence" value="ECO:0007669"/>
    <property type="project" value="UniProtKB-SubCell"/>
</dbReference>
<evidence type="ECO:0000256" key="3">
    <source>
        <dbReference type="ARBA" id="ARBA00022737"/>
    </source>
</evidence>
<keyword evidence="5" id="KW-0862">Zinc</keyword>
<reference evidence="15" key="2">
    <citation type="submission" date="2015-06" db="UniProtKB">
        <authorList>
            <consortium name="EnsemblMetazoa"/>
        </authorList>
    </citation>
    <scope>IDENTIFICATION</scope>
</reference>
<dbReference type="Gene3D" id="1.25.10.20">
    <property type="entry name" value="Vitellinogen, superhelical"/>
    <property type="match status" value="1"/>
</dbReference>
<dbReference type="FunFam" id="3.30.160.60:FF:000233">
    <property type="entry name" value="Putative zinc finger protein 362"/>
    <property type="match status" value="1"/>
</dbReference>
<evidence type="ECO:0000256" key="11">
    <source>
        <dbReference type="SAM" id="SignalP"/>
    </source>
</evidence>
<accession>T1GCS0</accession>
<evidence type="ECO:0008006" key="17">
    <source>
        <dbReference type="Google" id="ProtNLM"/>
    </source>
</evidence>
<dbReference type="EMBL" id="CAQQ02394537">
    <property type="status" value="NOT_ANNOTATED_CDS"/>
    <property type="molecule type" value="Genomic_DNA"/>
</dbReference>
<dbReference type="SMART" id="SM01169">
    <property type="entry name" value="DUF1943"/>
    <property type="match status" value="1"/>
</dbReference>
<dbReference type="PANTHER" id="PTHR23345">
    <property type="entry name" value="VITELLOGENIN-RELATED"/>
    <property type="match status" value="1"/>
</dbReference>
<dbReference type="Pfam" id="PF00096">
    <property type="entry name" value="zf-C2H2"/>
    <property type="match status" value="2"/>
</dbReference>
<evidence type="ECO:0000256" key="1">
    <source>
        <dbReference type="ARBA" id="ARBA00004123"/>
    </source>
</evidence>
<evidence type="ECO:0000256" key="4">
    <source>
        <dbReference type="ARBA" id="ARBA00022771"/>
    </source>
</evidence>